<accession>A0A502ECG7</accession>
<dbReference type="EMBL" id="RCZG01000004">
    <property type="protein sequence ID" value="TPG34160.1"/>
    <property type="molecule type" value="Genomic_DNA"/>
</dbReference>
<gene>
    <name evidence="1" type="ORF">EAH80_11140</name>
</gene>
<name>A0A502ECG7_9MYCO</name>
<protein>
    <submittedName>
        <fullName evidence="1">Antitoxin</fullName>
    </submittedName>
</protein>
<evidence type="ECO:0000313" key="2">
    <source>
        <dbReference type="Proteomes" id="UP000320095"/>
    </source>
</evidence>
<organism evidence="1 2">
    <name type="scientific">Mycolicibacterium hodleri</name>
    <dbReference type="NCBI Taxonomy" id="49897"/>
    <lineage>
        <taxon>Bacteria</taxon>
        <taxon>Bacillati</taxon>
        <taxon>Actinomycetota</taxon>
        <taxon>Actinomycetes</taxon>
        <taxon>Mycobacteriales</taxon>
        <taxon>Mycobacteriaceae</taxon>
        <taxon>Mycolicibacterium</taxon>
    </lineage>
</organism>
<evidence type="ECO:0000313" key="1">
    <source>
        <dbReference type="EMBL" id="TPG34160.1"/>
    </source>
</evidence>
<keyword evidence="2" id="KW-1185">Reference proteome</keyword>
<dbReference type="Proteomes" id="UP000320095">
    <property type="component" value="Unassembled WGS sequence"/>
</dbReference>
<reference evidence="1 2" key="1">
    <citation type="journal article" date="2019" name="Environ. Microbiol.">
        <title>Species interactions and distinct microbial communities in high Arctic permafrost affected cryosols are associated with the CH4 and CO2 gas fluxes.</title>
        <authorList>
            <person name="Altshuler I."/>
            <person name="Hamel J."/>
            <person name="Turney S."/>
            <person name="Magnuson E."/>
            <person name="Levesque R."/>
            <person name="Greer C."/>
            <person name="Whyte L.G."/>
        </authorList>
    </citation>
    <scope>NUCLEOTIDE SEQUENCE [LARGE SCALE GENOMIC DNA]</scope>
    <source>
        <strain evidence="1 2">S5.20</strain>
    </source>
</reference>
<dbReference type="RefSeq" id="WP_140690435.1">
    <property type="nucleotide sequence ID" value="NZ_RCZG01000004.1"/>
</dbReference>
<dbReference type="AlphaFoldDB" id="A0A502ECG7"/>
<comment type="caution">
    <text evidence="1">The sequence shown here is derived from an EMBL/GenBank/DDBJ whole genome shotgun (WGS) entry which is preliminary data.</text>
</comment>
<proteinExistence type="predicted"/>
<sequence>MRTTVTLDDDTLAVIRTRMAEQGTSFKEALNEAIRAGAARRPAPPAFVTRTADLGVPTVSLDRALQLAADLEDEELVRRQRRGA</sequence>